<feature type="transmembrane region" description="Helical" evidence="5">
    <location>
        <begin position="384"/>
        <end position="400"/>
    </location>
</feature>
<feature type="transmembrane region" description="Helical" evidence="5">
    <location>
        <begin position="330"/>
        <end position="350"/>
    </location>
</feature>
<evidence type="ECO:0000256" key="1">
    <source>
        <dbReference type="ARBA" id="ARBA00004141"/>
    </source>
</evidence>
<name>B6BIX9_SULGG</name>
<feature type="transmembrane region" description="Helical" evidence="5">
    <location>
        <begin position="119"/>
        <end position="143"/>
    </location>
</feature>
<keyword evidence="3 5" id="KW-1133">Transmembrane helix</keyword>
<keyword evidence="4 5" id="KW-0472">Membrane</keyword>
<feature type="transmembrane region" description="Helical" evidence="5">
    <location>
        <begin position="20"/>
        <end position="47"/>
    </location>
</feature>
<feature type="transmembrane region" description="Helical" evidence="5">
    <location>
        <begin position="155"/>
        <end position="175"/>
    </location>
</feature>
<keyword evidence="8" id="KW-1185">Reference proteome</keyword>
<reference evidence="7 8" key="1">
    <citation type="journal article" date="2012" name="Proc. Natl. Acad. Sci. U.S.A.">
        <title>Genome and physiology of a model Epsilonproteobacterium responsible for sulfide detoxification in marine oxygen depletion zones.</title>
        <authorList>
            <person name="Grote J."/>
            <person name="Schott T."/>
            <person name="Bruckner C.G."/>
            <person name="Glockner F.O."/>
            <person name="Jost G."/>
            <person name="Teeling H."/>
            <person name="Labrenz M."/>
            <person name="Jurgens K."/>
        </authorList>
    </citation>
    <scope>NUCLEOTIDE SEQUENCE [LARGE SCALE GENOMIC DNA]</scope>
    <source>
        <strain evidence="7 8">GD1</strain>
    </source>
</reference>
<accession>B6BIX9</accession>
<feature type="transmembrane region" description="Helical" evidence="5">
    <location>
        <begin position="357"/>
        <end position="378"/>
    </location>
</feature>
<proteinExistence type="predicted"/>
<dbReference type="Proteomes" id="UP000006431">
    <property type="component" value="Unassembled WGS sequence"/>
</dbReference>
<protein>
    <submittedName>
        <fullName evidence="7">O-antigen polymerase</fullName>
    </submittedName>
</protein>
<evidence type="ECO:0000313" key="7">
    <source>
        <dbReference type="EMBL" id="EHP30490.1"/>
    </source>
</evidence>
<dbReference type="STRING" id="929558.SMGD1_1967"/>
<dbReference type="RefSeq" id="WP_008336660.1">
    <property type="nucleotide sequence ID" value="NZ_AFRZ01000001.1"/>
</dbReference>
<dbReference type="PANTHER" id="PTHR37422:SF13">
    <property type="entry name" value="LIPOPOLYSACCHARIDE BIOSYNTHESIS PROTEIN PA4999-RELATED"/>
    <property type="match status" value="1"/>
</dbReference>
<dbReference type="InterPro" id="IPR051533">
    <property type="entry name" value="WaaL-like"/>
</dbReference>
<dbReference type="PANTHER" id="PTHR37422">
    <property type="entry name" value="TEICHURONIC ACID BIOSYNTHESIS PROTEIN TUAE"/>
    <property type="match status" value="1"/>
</dbReference>
<accession>H1FWI7</accession>
<keyword evidence="2 5" id="KW-0812">Transmembrane</keyword>
<feature type="transmembrane region" description="Helical" evidence="5">
    <location>
        <begin position="182"/>
        <end position="201"/>
    </location>
</feature>
<dbReference type="HOGENOM" id="CLU_661640_0_0_7"/>
<evidence type="ECO:0000259" key="6">
    <source>
        <dbReference type="Pfam" id="PF04932"/>
    </source>
</evidence>
<dbReference type="OrthoDB" id="5292786at2"/>
<dbReference type="InterPro" id="IPR007016">
    <property type="entry name" value="O-antigen_ligase-rel_domated"/>
</dbReference>
<evidence type="ECO:0000256" key="3">
    <source>
        <dbReference type="ARBA" id="ARBA00022989"/>
    </source>
</evidence>
<evidence type="ECO:0000256" key="4">
    <source>
        <dbReference type="ARBA" id="ARBA00023136"/>
    </source>
</evidence>
<feature type="domain" description="O-antigen ligase-related" evidence="6">
    <location>
        <begin position="191"/>
        <end position="341"/>
    </location>
</feature>
<sequence length="410" mass="47834">MFAIAMNKIKEDYFISYIYLYIFLMPWNFSNGQMGVLSIILLIWWLIIGKKREYFSKLKIIFEFKPLLLIILFFAYSYLSLLWTDNFETAKTALKYYKYYWIMIPVLFTTLTKEQAKNGLYVFVLSIGGYALFSILIYLNVLHVFQNNISNPRGILSYSIVTIYMAIGTLSSLLISYYSKSNALKTIFLIITFLSLIGLFINNGRSGQLSFFITIFFLFIIYRKNILNIKILITIIILISTSLYLLNSFNKIDKFKYGINELKEVQNNNFSGSWGGRAYMWFAGIHIVKENPIFGTGAGDNIDEFINYTKTHPSDSTWLRSFHNQHLDTLTRYGIIGYILLWSSVFLLLYYLRDLELFFTIGIVFFSITFFSGIFDILLLMKPYNTIFMLIFLLLSIVVYKNKSINSSSV</sequence>
<dbReference type="GO" id="GO:0016020">
    <property type="term" value="C:membrane"/>
    <property type="evidence" value="ECO:0007669"/>
    <property type="project" value="UniProtKB-SubCell"/>
</dbReference>
<dbReference type="Pfam" id="PF04932">
    <property type="entry name" value="Wzy_C"/>
    <property type="match status" value="1"/>
</dbReference>
<comment type="caution">
    <text evidence="7">The sequence shown here is derived from an EMBL/GenBank/DDBJ whole genome shotgun (WGS) entry which is preliminary data.</text>
</comment>
<dbReference type="PATRIC" id="fig|929558.5.peg.1960"/>
<feature type="transmembrane region" description="Helical" evidence="5">
    <location>
        <begin position="67"/>
        <end position="84"/>
    </location>
</feature>
<organism evidence="7 8">
    <name type="scientific">Sulfurimonas gotlandica (strain DSM 19862 / JCM 16533 / GD1)</name>
    <dbReference type="NCBI Taxonomy" id="929558"/>
    <lineage>
        <taxon>Bacteria</taxon>
        <taxon>Pseudomonadati</taxon>
        <taxon>Campylobacterota</taxon>
        <taxon>Epsilonproteobacteria</taxon>
        <taxon>Campylobacterales</taxon>
        <taxon>Sulfurimonadaceae</taxon>
        <taxon>Sulfurimonas</taxon>
    </lineage>
</organism>
<evidence type="ECO:0000256" key="2">
    <source>
        <dbReference type="ARBA" id="ARBA00022692"/>
    </source>
</evidence>
<dbReference type="EMBL" id="AFRZ01000001">
    <property type="protein sequence ID" value="EHP30490.1"/>
    <property type="molecule type" value="Genomic_DNA"/>
</dbReference>
<evidence type="ECO:0000313" key="8">
    <source>
        <dbReference type="Proteomes" id="UP000006431"/>
    </source>
</evidence>
<dbReference type="AlphaFoldDB" id="B6BIX9"/>
<gene>
    <name evidence="7" type="ORF">SMGD1_1967</name>
</gene>
<evidence type="ECO:0000256" key="5">
    <source>
        <dbReference type="SAM" id="Phobius"/>
    </source>
</evidence>
<comment type="subcellular location">
    <subcellularLocation>
        <location evidence="1">Membrane</location>
        <topology evidence="1">Multi-pass membrane protein</topology>
    </subcellularLocation>
</comment>
<dbReference type="eggNOG" id="COG3307">
    <property type="taxonomic scope" value="Bacteria"/>
</dbReference>
<feature type="transmembrane region" description="Helical" evidence="5">
    <location>
        <begin position="229"/>
        <end position="246"/>
    </location>
</feature>